<evidence type="ECO:0000256" key="1">
    <source>
        <dbReference type="SAM" id="MobiDB-lite"/>
    </source>
</evidence>
<keyword evidence="4" id="KW-1185">Reference proteome</keyword>
<protein>
    <submittedName>
        <fullName evidence="3">Toxin glutamine deamidase domain-containing protein</fullName>
    </submittedName>
</protein>
<evidence type="ECO:0000259" key="2">
    <source>
        <dbReference type="Pfam" id="PF15644"/>
    </source>
</evidence>
<organism evidence="3 4">
    <name type="scientific">Actinoallomurus acaciae</name>
    <dbReference type="NCBI Taxonomy" id="502577"/>
    <lineage>
        <taxon>Bacteria</taxon>
        <taxon>Bacillati</taxon>
        <taxon>Actinomycetota</taxon>
        <taxon>Actinomycetes</taxon>
        <taxon>Streptosporangiales</taxon>
        <taxon>Thermomonosporaceae</taxon>
        <taxon>Actinoallomurus</taxon>
    </lineage>
</organism>
<evidence type="ECO:0000313" key="3">
    <source>
        <dbReference type="EMBL" id="MFB9834844.1"/>
    </source>
</evidence>
<comment type="caution">
    <text evidence="3">The sequence shown here is derived from an EMBL/GenBank/DDBJ whole genome shotgun (WGS) entry which is preliminary data.</text>
</comment>
<dbReference type="EMBL" id="JBHLZP010000162">
    <property type="protein sequence ID" value="MFB9834844.1"/>
    <property type="molecule type" value="Genomic_DNA"/>
</dbReference>
<accession>A0ABV5YL68</accession>
<dbReference type="RefSeq" id="WP_378205222.1">
    <property type="nucleotide sequence ID" value="NZ_JBHLZP010000162.1"/>
</dbReference>
<gene>
    <name evidence="3" type="ORF">ACFFNX_21900</name>
</gene>
<feature type="domain" description="Tox-PL" evidence="2">
    <location>
        <begin position="199"/>
        <end position="294"/>
    </location>
</feature>
<feature type="region of interest" description="Disordered" evidence="1">
    <location>
        <begin position="49"/>
        <end position="114"/>
    </location>
</feature>
<evidence type="ECO:0000313" key="4">
    <source>
        <dbReference type="Proteomes" id="UP001589627"/>
    </source>
</evidence>
<dbReference type="Pfam" id="PF15644">
    <property type="entry name" value="Gln_amidase"/>
    <property type="match status" value="1"/>
</dbReference>
<dbReference type="Proteomes" id="UP001589627">
    <property type="component" value="Unassembled WGS sequence"/>
</dbReference>
<name>A0ABV5YL68_9ACTN</name>
<feature type="region of interest" description="Disordered" evidence="1">
    <location>
        <begin position="318"/>
        <end position="346"/>
    </location>
</feature>
<sequence>MARNSSNVQAIREVQLDLAKFKAENGYDFGIETWSLLLGRHVSLETDINETSIGSSRRPGTPFRPGAPGRPPMRVEAPAGDSAEGLPAQRGARPLPEPPALPDGMLPSDAEYGDEDVPTSIVLLPTGRAGEAAVSGGGRWPRLNQSIPGVTSLPSISRDTWTTHPDPAGRAAAKADVARLITQRFPSLSRLNPTGNELNCNGAVLAVDYMLDGHTKIKIPPASTRDFYGAFRLKDRYQGRWVTVVDYDGIIEQVRQRPGNRGAVYIARPDGSGHLFNVVNTDDGVVFLDGQAGTLAELPADAQQIGLLLYHPDDKSPTHLNTSAAASTDGPPIPPSTVFQPRRHPYRGSPTAYAGALRDDITAHQTPAPHIEHDSAGIAWTSPHRSAYTFTGELIPTGQRACVSVTVLTRR</sequence>
<proteinExistence type="predicted"/>
<reference evidence="3 4" key="1">
    <citation type="submission" date="2024-09" db="EMBL/GenBank/DDBJ databases">
        <authorList>
            <person name="Sun Q."/>
            <person name="Mori K."/>
        </authorList>
    </citation>
    <scope>NUCLEOTIDE SEQUENCE [LARGE SCALE GENOMIC DNA]</scope>
    <source>
        <strain evidence="3 4">TBRC 0563</strain>
    </source>
</reference>
<dbReference type="InterPro" id="IPR028908">
    <property type="entry name" value="Tox-PL_dom"/>
</dbReference>